<evidence type="ECO:0000313" key="2">
    <source>
        <dbReference type="Proteomes" id="UP000314294"/>
    </source>
</evidence>
<protein>
    <submittedName>
        <fullName evidence="1">Uncharacterized protein</fullName>
    </submittedName>
</protein>
<name>A0A4Z2F9W2_9TELE</name>
<proteinExistence type="predicted"/>
<accession>A0A4Z2F9W2</accession>
<gene>
    <name evidence="1" type="ORF">EYF80_051803</name>
</gene>
<keyword evidence="2" id="KW-1185">Reference proteome</keyword>
<dbReference type="EMBL" id="SRLO01001415">
    <property type="protein sequence ID" value="TNN38036.1"/>
    <property type="molecule type" value="Genomic_DNA"/>
</dbReference>
<dbReference type="AlphaFoldDB" id="A0A4Z2F9W2"/>
<evidence type="ECO:0000313" key="1">
    <source>
        <dbReference type="EMBL" id="TNN38036.1"/>
    </source>
</evidence>
<comment type="caution">
    <text evidence="1">The sequence shown here is derived from an EMBL/GenBank/DDBJ whole genome shotgun (WGS) entry which is preliminary data.</text>
</comment>
<organism evidence="1 2">
    <name type="scientific">Liparis tanakae</name>
    <name type="common">Tanaka's snailfish</name>
    <dbReference type="NCBI Taxonomy" id="230148"/>
    <lineage>
        <taxon>Eukaryota</taxon>
        <taxon>Metazoa</taxon>
        <taxon>Chordata</taxon>
        <taxon>Craniata</taxon>
        <taxon>Vertebrata</taxon>
        <taxon>Euteleostomi</taxon>
        <taxon>Actinopterygii</taxon>
        <taxon>Neopterygii</taxon>
        <taxon>Teleostei</taxon>
        <taxon>Neoteleostei</taxon>
        <taxon>Acanthomorphata</taxon>
        <taxon>Eupercaria</taxon>
        <taxon>Perciformes</taxon>
        <taxon>Cottioidei</taxon>
        <taxon>Cottales</taxon>
        <taxon>Liparidae</taxon>
        <taxon>Liparis</taxon>
    </lineage>
</organism>
<sequence length="141" mass="14727">MTRARHKTSAHLIVTCSPSDAYGVIKAAVGEETRDVALGAPSCRRVEEAGGGGGGGRPRLTPQRVLQGFSVSVYVLIVAQIAGNSSVVPTRGLFPPALATEVDTESQAGSLLRGSRQSTARPVQPWKASVLRSACMGFRIP</sequence>
<reference evidence="1 2" key="1">
    <citation type="submission" date="2019-03" db="EMBL/GenBank/DDBJ databases">
        <title>First draft genome of Liparis tanakae, snailfish: a comprehensive survey of snailfish specific genes.</title>
        <authorList>
            <person name="Kim W."/>
            <person name="Song I."/>
            <person name="Jeong J.-H."/>
            <person name="Kim D."/>
            <person name="Kim S."/>
            <person name="Ryu S."/>
            <person name="Song J.Y."/>
            <person name="Lee S.K."/>
        </authorList>
    </citation>
    <scope>NUCLEOTIDE SEQUENCE [LARGE SCALE GENOMIC DNA]</scope>
    <source>
        <tissue evidence="1">Muscle</tissue>
    </source>
</reference>
<dbReference type="Proteomes" id="UP000314294">
    <property type="component" value="Unassembled WGS sequence"/>
</dbReference>